<accession>A0AAV3NW77</accession>
<dbReference type="EMBL" id="BAABME010015891">
    <property type="protein sequence ID" value="GAA0143494.1"/>
    <property type="molecule type" value="Genomic_DNA"/>
</dbReference>
<evidence type="ECO:0008006" key="3">
    <source>
        <dbReference type="Google" id="ProtNLM"/>
    </source>
</evidence>
<name>A0AAV3NW77_LITER</name>
<dbReference type="AlphaFoldDB" id="A0AAV3NW77"/>
<dbReference type="PANTHER" id="PTHR11439:SF524">
    <property type="entry name" value="RNA-DIRECTED DNA POLYMERASE, PROTEIN KINASE RLK-PELLE-DLSV FAMILY"/>
    <property type="match status" value="1"/>
</dbReference>
<keyword evidence="2" id="KW-1185">Reference proteome</keyword>
<comment type="caution">
    <text evidence="1">The sequence shown here is derived from an EMBL/GenBank/DDBJ whole genome shotgun (WGS) entry which is preliminary data.</text>
</comment>
<organism evidence="1 2">
    <name type="scientific">Lithospermum erythrorhizon</name>
    <name type="common">Purple gromwell</name>
    <name type="synonym">Lithospermum officinale var. erythrorhizon</name>
    <dbReference type="NCBI Taxonomy" id="34254"/>
    <lineage>
        <taxon>Eukaryota</taxon>
        <taxon>Viridiplantae</taxon>
        <taxon>Streptophyta</taxon>
        <taxon>Embryophyta</taxon>
        <taxon>Tracheophyta</taxon>
        <taxon>Spermatophyta</taxon>
        <taxon>Magnoliopsida</taxon>
        <taxon>eudicotyledons</taxon>
        <taxon>Gunneridae</taxon>
        <taxon>Pentapetalae</taxon>
        <taxon>asterids</taxon>
        <taxon>lamiids</taxon>
        <taxon>Boraginales</taxon>
        <taxon>Boraginaceae</taxon>
        <taxon>Boraginoideae</taxon>
        <taxon>Lithospermeae</taxon>
        <taxon>Lithospermum</taxon>
    </lineage>
</organism>
<protein>
    <recommendedName>
        <fullName evidence="3">Mitochondrial protein</fullName>
    </recommendedName>
</protein>
<dbReference type="PANTHER" id="PTHR11439">
    <property type="entry name" value="GAG-POL-RELATED RETROTRANSPOSON"/>
    <property type="match status" value="1"/>
</dbReference>
<sequence length="169" mass="19080">MHSPTVCNLTDIKRILRYLSGTSTHDIQLYKVAHLQLKAFSDSDWVGRPTTRRLTIGFCVFLRSNLISWSSKKQPTVSHSSTEAEYRALASTIAEITWLRTLCFTPEKKHIAIDYHFVLEKVLLGDLLVQHVPTTKQLAVDFTKPLFTVKFLPAISNLCLLLPAKIEGG</sequence>
<reference evidence="1 2" key="1">
    <citation type="submission" date="2024-01" db="EMBL/GenBank/DDBJ databases">
        <title>The complete chloroplast genome sequence of Lithospermum erythrorhizon: insights into the phylogenetic relationship among Boraginaceae species and the maternal lineages of purple gromwells.</title>
        <authorList>
            <person name="Okada T."/>
            <person name="Watanabe K."/>
        </authorList>
    </citation>
    <scope>NUCLEOTIDE SEQUENCE [LARGE SCALE GENOMIC DNA]</scope>
</reference>
<evidence type="ECO:0000313" key="1">
    <source>
        <dbReference type="EMBL" id="GAA0143494.1"/>
    </source>
</evidence>
<dbReference type="CDD" id="cd09272">
    <property type="entry name" value="RNase_HI_RT_Ty1"/>
    <property type="match status" value="1"/>
</dbReference>
<evidence type="ECO:0000313" key="2">
    <source>
        <dbReference type="Proteomes" id="UP001454036"/>
    </source>
</evidence>
<gene>
    <name evidence="1" type="ORF">LIER_35754</name>
</gene>
<dbReference type="Proteomes" id="UP001454036">
    <property type="component" value="Unassembled WGS sequence"/>
</dbReference>
<proteinExistence type="predicted"/>